<evidence type="ECO:0000313" key="6">
    <source>
        <dbReference type="EMBL" id="GAQ88242.1"/>
    </source>
</evidence>
<dbReference type="SMART" id="SM00822">
    <property type="entry name" value="PKS_KR"/>
    <property type="match status" value="1"/>
</dbReference>
<dbReference type="Proteomes" id="UP000054558">
    <property type="component" value="Unassembled WGS sequence"/>
</dbReference>
<gene>
    <name evidence="6" type="ORF">KFL_004120090</name>
</gene>
<keyword evidence="2" id="KW-0521">NADP</keyword>
<keyword evidence="3" id="KW-0560">Oxidoreductase</keyword>
<dbReference type="CDD" id="cd05233">
    <property type="entry name" value="SDR_c"/>
    <property type="match status" value="1"/>
</dbReference>
<accession>A0A1Y1IE52</accession>
<dbReference type="SUPFAM" id="SSF51735">
    <property type="entry name" value="NAD(P)-binding Rossmann-fold domains"/>
    <property type="match status" value="1"/>
</dbReference>
<comment type="similarity">
    <text evidence="1 4">Belongs to the short-chain dehydrogenases/reductases (SDR) family.</text>
</comment>
<feature type="domain" description="Ketoreductase" evidence="5">
    <location>
        <begin position="15"/>
        <end position="197"/>
    </location>
</feature>
<reference evidence="6 7" key="1">
    <citation type="journal article" date="2014" name="Nat. Commun.">
        <title>Klebsormidium flaccidum genome reveals primary factors for plant terrestrial adaptation.</title>
        <authorList>
            <person name="Hori K."/>
            <person name="Maruyama F."/>
            <person name="Fujisawa T."/>
            <person name="Togashi T."/>
            <person name="Yamamoto N."/>
            <person name="Seo M."/>
            <person name="Sato S."/>
            <person name="Yamada T."/>
            <person name="Mori H."/>
            <person name="Tajima N."/>
            <person name="Moriyama T."/>
            <person name="Ikeuchi M."/>
            <person name="Watanabe M."/>
            <person name="Wada H."/>
            <person name="Kobayashi K."/>
            <person name="Saito M."/>
            <person name="Masuda T."/>
            <person name="Sasaki-Sekimoto Y."/>
            <person name="Mashiguchi K."/>
            <person name="Awai K."/>
            <person name="Shimojima M."/>
            <person name="Masuda S."/>
            <person name="Iwai M."/>
            <person name="Nobusawa T."/>
            <person name="Narise T."/>
            <person name="Kondo S."/>
            <person name="Saito H."/>
            <person name="Sato R."/>
            <person name="Murakawa M."/>
            <person name="Ihara Y."/>
            <person name="Oshima-Yamada Y."/>
            <person name="Ohtaka K."/>
            <person name="Satoh M."/>
            <person name="Sonobe K."/>
            <person name="Ishii M."/>
            <person name="Ohtani R."/>
            <person name="Kanamori-Sato M."/>
            <person name="Honoki R."/>
            <person name="Miyazaki D."/>
            <person name="Mochizuki H."/>
            <person name="Umetsu J."/>
            <person name="Higashi K."/>
            <person name="Shibata D."/>
            <person name="Kamiya Y."/>
            <person name="Sato N."/>
            <person name="Nakamura Y."/>
            <person name="Tabata S."/>
            <person name="Ida S."/>
            <person name="Kurokawa K."/>
            <person name="Ohta H."/>
        </authorList>
    </citation>
    <scope>NUCLEOTIDE SEQUENCE [LARGE SCALE GENOMIC DNA]</scope>
    <source>
        <strain evidence="6 7">NIES-2285</strain>
    </source>
</reference>
<sequence>MAPPDYSDLMSIKDQVCLVTGASSGIGSRFAVFLATQGAKVVLAARREEKLQDLVDEITQFGGKAESIQLDVSGPQEEVAKGVQDAWNIYGHLDILLNNAGFATGAGLLKDSQDDFDKVFSTNVRGLYFTAQAVAKLMVDNGIKGRIINTSSIAGGELVQKGQAIYSASKAAVIQLTRAMAVELAPKGINVNSIAPGVFPSPMSDKLVNSPNKEKAQKAIPCKRYGDPERDMMGVLLLLASEKASQYMCGVNIPVDGGITLYTMSLSDPTAIFEE</sequence>
<dbReference type="Gene3D" id="3.40.50.720">
    <property type="entry name" value="NAD(P)-binding Rossmann-like Domain"/>
    <property type="match status" value="1"/>
</dbReference>
<dbReference type="OMA" id="SGHICNV"/>
<dbReference type="Pfam" id="PF00106">
    <property type="entry name" value="adh_short"/>
    <property type="match status" value="1"/>
</dbReference>
<dbReference type="GO" id="GO:0016491">
    <property type="term" value="F:oxidoreductase activity"/>
    <property type="evidence" value="ECO:0007669"/>
    <property type="project" value="UniProtKB-KW"/>
</dbReference>
<proteinExistence type="inferred from homology"/>
<dbReference type="InterPro" id="IPR052178">
    <property type="entry name" value="Sec_Metab_Biosynth_SDR"/>
</dbReference>
<dbReference type="InterPro" id="IPR057326">
    <property type="entry name" value="KR_dom"/>
</dbReference>
<dbReference type="InterPro" id="IPR002347">
    <property type="entry name" value="SDR_fam"/>
</dbReference>
<evidence type="ECO:0000256" key="4">
    <source>
        <dbReference type="RuleBase" id="RU000363"/>
    </source>
</evidence>
<organism evidence="6 7">
    <name type="scientific">Klebsormidium nitens</name>
    <name type="common">Green alga</name>
    <name type="synonym">Ulothrix nitens</name>
    <dbReference type="NCBI Taxonomy" id="105231"/>
    <lineage>
        <taxon>Eukaryota</taxon>
        <taxon>Viridiplantae</taxon>
        <taxon>Streptophyta</taxon>
        <taxon>Klebsormidiophyceae</taxon>
        <taxon>Klebsormidiales</taxon>
        <taxon>Klebsormidiaceae</taxon>
        <taxon>Klebsormidium</taxon>
    </lineage>
</organism>
<dbReference type="InterPro" id="IPR036291">
    <property type="entry name" value="NAD(P)-bd_dom_sf"/>
</dbReference>
<dbReference type="PRINTS" id="PR00081">
    <property type="entry name" value="GDHRDH"/>
</dbReference>
<dbReference type="PRINTS" id="PR00080">
    <property type="entry name" value="SDRFAMILY"/>
</dbReference>
<evidence type="ECO:0000259" key="5">
    <source>
        <dbReference type="SMART" id="SM00822"/>
    </source>
</evidence>
<dbReference type="FunFam" id="3.40.50.720:FF:000084">
    <property type="entry name" value="Short-chain dehydrogenase reductase"/>
    <property type="match status" value="1"/>
</dbReference>
<evidence type="ECO:0000313" key="7">
    <source>
        <dbReference type="Proteomes" id="UP000054558"/>
    </source>
</evidence>
<evidence type="ECO:0000256" key="1">
    <source>
        <dbReference type="ARBA" id="ARBA00006484"/>
    </source>
</evidence>
<dbReference type="PANTHER" id="PTHR43618">
    <property type="entry name" value="7-ALPHA-HYDROXYSTEROID DEHYDROGENASE"/>
    <property type="match status" value="1"/>
</dbReference>
<keyword evidence="7" id="KW-1185">Reference proteome</keyword>
<dbReference type="STRING" id="105231.A0A1Y1IE52"/>
<protein>
    <submittedName>
        <fullName evidence="6">3-ketoacyl-ACP reductase</fullName>
    </submittedName>
</protein>
<dbReference type="OrthoDB" id="47007at2759"/>
<evidence type="ECO:0000256" key="3">
    <source>
        <dbReference type="ARBA" id="ARBA00023002"/>
    </source>
</evidence>
<dbReference type="AlphaFoldDB" id="A0A1Y1IE52"/>
<dbReference type="PANTHER" id="PTHR43618:SF8">
    <property type="entry name" value="7ALPHA-HYDROXYSTEROID DEHYDROGENASE"/>
    <property type="match status" value="1"/>
</dbReference>
<dbReference type="EMBL" id="DF237361">
    <property type="protein sequence ID" value="GAQ88242.1"/>
    <property type="molecule type" value="Genomic_DNA"/>
</dbReference>
<name>A0A1Y1IE52_KLENI</name>
<evidence type="ECO:0000256" key="2">
    <source>
        <dbReference type="ARBA" id="ARBA00022857"/>
    </source>
</evidence>
<dbReference type="PROSITE" id="PS00061">
    <property type="entry name" value="ADH_SHORT"/>
    <property type="match status" value="1"/>
</dbReference>
<dbReference type="InterPro" id="IPR020904">
    <property type="entry name" value="Sc_DH/Rdtase_CS"/>
</dbReference>